<dbReference type="Pfam" id="PF08327">
    <property type="entry name" value="AHSA1"/>
    <property type="match status" value="1"/>
</dbReference>
<protein>
    <submittedName>
        <fullName evidence="3">Uncharacterized protein YndB with AHSA1/START domain</fullName>
    </submittedName>
</protein>
<dbReference type="Proteomes" id="UP000318336">
    <property type="component" value="Unassembled WGS sequence"/>
</dbReference>
<dbReference type="CDD" id="cd08899">
    <property type="entry name" value="SRPBCC_CalC_Aha1-like_6"/>
    <property type="match status" value="1"/>
</dbReference>
<feature type="domain" description="Activator of Hsp90 ATPase homologue 1/2-like C-terminal" evidence="2">
    <location>
        <begin position="29"/>
        <end position="137"/>
    </location>
</feature>
<accession>A0A542XDS4</accession>
<comment type="caution">
    <text evidence="3">The sequence shown here is derived from an EMBL/GenBank/DDBJ whole genome shotgun (WGS) entry which is preliminary data.</text>
</comment>
<dbReference type="EMBL" id="VFOK01000001">
    <property type="protein sequence ID" value="TQL33965.1"/>
    <property type="molecule type" value="Genomic_DNA"/>
</dbReference>
<evidence type="ECO:0000256" key="1">
    <source>
        <dbReference type="ARBA" id="ARBA00006817"/>
    </source>
</evidence>
<dbReference type="AlphaFoldDB" id="A0A542XDS4"/>
<gene>
    <name evidence="3" type="ORF">FB554_2122</name>
</gene>
<reference evidence="3 4" key="1">
    <citation type="submission" date="2019-06" db="EMBL/GenBank/DDBJ databases">
        <title>Sequencing the genomes of 1000 actinobacteria strains.</title>
        <authorList>
            <person name="Klenk H.-P."/>
        </authorList>
    </citation>
    <scope>NUCLEOTIDE SEQUENCE [LARGE SCALE GENOMIC DNA]</scope>
    <source>
        <strain evidence="3 4">DSM 24617</strain>
    </source>
</reference>
<dbReference type="InterPro" id="IPR013538">
    <property type="entry name" value="ASHA1/2-like_C"/>
</dbReference>
<evidence type="ECO:0000313" key="3">
    <source>
        <dbReference type="EMBL" id="TQL33965.1"/>
    </source>
</evidence>
<evidence type="ECO:0000313" key="4">
    <source>
        <dbReference type="Proteomes" id="UP000318336"/>
    </source>
</evidence>
<keyword evidence="4" id="KW-1185">Reference proteome</keyword>
<dbReference type="Gene3D" id="3.30.530.20">
    <property type="match status" value="1"/>
</dbReference>
<proteinExistence type="inferred from homology"/>
<dbReference type="RefSeq" id="WP_142005922.1">
    <property type="nucleotide sequence ID" value="NZ_CAJTBP010000001.1"/>
</dbReference>
<evidence type="ECO:0000259" key="2">
    <source>
        <dbReference type="Pfam" id="PF08327"/>
    </source>
</evidence>
<dbReference type="SUPFAM" id="SSF55961">
    <property type="entry name" value="Bet v1-like"/>
    <property type="match status" value="1"/>
</dbReference>
<organism evidence="3 4">
    <name type="scientific">Barrientosiimonas humi</name>
    <dbReference type="NCBI Taxonomy" id="999931"/>
    <lineage>
        <taxon>Bacteria</taxon>
        <taxon>Bacillati</taxon>
        <taxon>Actinomycetota</taxon>
        <taxon>Actinomycetes</taxon>
        <taxon>Micrococcales</taxon>
        <taxon>Dermacoccaceae</taxon>
        <taxon>Barrientosiimonas</taxon>
    </lineage>
</organism>
<dbReference type="OrthoDB" id="8117292at2"/>
<dbReference type="InterPro" id="IPR023393">
    <property type="entry name" value="START-like_dom_sf"/>
</dbReference>
<sequence length="200" mass="22081">MTQLAETRRTLSYADDQQVLTLSRTYPTDVDDLWNACTDAERIPRWFLPISGDLRPGGSYELAGNAHGTIESCDPPREFTATWEYAEQVSRIRVTVTPDGDRARFTLEHTAGTDDDHWRQFGPAAVGIGWDGMLHGLGLHVESGEPVDPRFAAEWMSSEEGKAFYRESGARWLEADLAAGTPADDAERRCAATVQAYTGG</sequence>
<comment type="similarity">
    <text evidence="1">Belongs to the AHA1 family.</text>
</comment>
<name>A0A542XDS4_9MICO</name>